<comment type="caution">
    <text evidence="2">The sequence shown here is derived from an EMBL/GenBank/DDBJ whole genome shotgun (WGS) entry which is preliminary data.</text>
</comment>
<sequence length="177" mass="19224">MMSGRGDDLRNHIANATLHSLQVSLEINRKRIDQTPLTGVNETKSICIGCPRDCTLGESTTAPVLPRAETHLAAPRSPGGSTTPRPSAQPRPGQTDHLTRTECTDNPDITYNCAINNSESLQAASAATTRAIKMYNLLFEGKRIHACCSLQFGRPDSPDKERSPSPTRTRARGSENK</sequence>
<feature type="region of interest" description="Disordered" evidence="1">
    <location>
        <begin position="152"/>
        <end position="177"/>
    </location>
</feature>
<feature type="region of interest" description="Disordered" evidence="1">
    <location>
        <begin position="72"/>
        <end position="103"/>
    </location>
</feature>
<accession>A0ABQ7QGL5</accession>
<evidence type="ECO:0000256" key="1">
    <source>
        <dbReference type="SAM" id="MobiDB-lite"/>
    </source>
</evidence>
<proteinExistence type="predicted"/>
<gene>
    <name evidence="2" type="ORF">JYU34_011298</name>
</gene>
<protein>
    <submittedName>
        <fullName evidence="2">Uncharacterized protein</fullName>
    </submittedName>
</protein>
<dbReference type="Proteomes" id="UP000823941">
    <property type="component" value="Chromosome 15"/>
</dbReference>
<reference evidence="2 3" key="1">
    <citation type="submission" date="2021-06" db="EMBL/GenBank/DDBJ databases">
        <title>A haploid diamondback moth (Plutella xylostella L.) genome assembly resolves 31 chromosomes and identifies a diamide resistance mutation.</title>
        <authorList>
            <person name="Ward C.M."/>
            <person name="Perry K.D."/>
            <person name="Baker G."/>
            <person name="Powis K."/>
            <person name="Heckel D.G."/>
            <person name="Baxter S.W."/>
        </authorList>
    </citation>
    <scope>NUCLEOTIDE SEQUENCE [LARGE SCALE GENOMIC DNA]</scope>
    <source>
        <strain evidence="2 3">LV</strain>
        <tissue evidence="2">Single pupa</tissue>
    </source>
</reference>
<dbReference type="EMBL" id="JAHIBW010000015">
    <property type="protein sequence ID" value="KAG7304357.1"/>
    <property type="molecule type" value="Genomic_DNA"/>
</dbReference>
<evidence type="ECO:0000313" key="3">
    <source>
        <dbReference type="Proteomes" id="UP000823941"/>
    </source>
</evidence>
<organism evidence="2 3">
    <name type="scientific">Plutella xylostella</name>
    <name type="common">Diamondback moth</name>
    <name type="synonym">Plutella maculipennis</name>
    <dbReference type="NCBI Taxonomy" id="51655"/>
    <lineage>
        <taxon>Eukaryota</taxon>
        <taxon>Metazoa</taxon>
        <taxon>Ecdysozoa</taxon>
        <taxon>Arthropoda</taxon>
        <taxon>Hexapoda</taxon>
        <taxon>Insecta</taxon>
        <taxon>Pterygota</taxon>
        <taxon>Neoptera</taxon>
        <taxon>Endopterygota</taxon>
        <taxon>Lepidoptera</taxon>
        <taxon>Glossata</taxon>
        <taxon>Ditrysia</taxon>
        <taxon>Yponomeutoidea</taxon>
        <taxon>Plutellidae</taxon>
        <taxon>Plutella</taxon>
    </lineage>
</organism>
<keyword evidence="3" id="KW-1185">Reference proteome</keyword>
<name>A0ABQ7QGL5_PLUXY</name>
<evidence type="ECO:0000313" key="2">
    <source>
        <dbReference type="EMBL" id="KAG7304357.1"/>
    </source>
</evidence>